<accession>A0A8H2X659</accession>
<evidence type="ECO:0000256" key="2">
    <source>
        <dbReference type="ARBA" id="ARBA00022692"/>
    </source>
</evidence>
<keyword evidence="4 5" id="KW-0472">Membrane</keyword>
<evidence type="ECO:0008006" key="8">
    <source>
        <dbReference type="Google" id="ProtNLM"/>
    </source>
</evidence>
<feature type="transmembrane region" description="Helical" evidence="5">
    <location>
        <begin position="556"/>
        <end position="578"/>
    </location>
</feature>
<name>A0A8H2X659_9AGAM</name>
<feature type="transmembrane region" description="Helical" evidence="5">
    <location>
        <begin position="274"/>
        <end position="294"/>
    </location>
</feature>
<feature type="transmembrane region" description="Helical" evidence="5">
    <location>
        <begin position="623"/>
        <end position="644"/>
    </location>
</feature>
<evidence type="ECO:0000256" key="1">
    <source>
        <dbReference type="ARBA" id="ARBA00004141"/>
    </source>
</evidence>
<feature type="transmembrane region" description="Helical" evidence="5">
    <location>
        <begin position="754"/>
        <end position="776"/>
    </location>
</feature>
<evidence type="ECO:0000313" key="7">
    <source>
        <dbReference type="Proteomes" id="UP000663841"/>
    </source>
</evidence>
<evidence type="ECO:0000256" key="5">
    <source>
        <dbReference type="SAM" id="Phobius"/>
    </source>
</evidence>
<dbReference type="EMBL" id="CAJMWW010000068">
    <property type="protein sequence ID" value="CAE6414291.1"/>
    <property type="molecule type" value="Genomic_DNA"/>
</dbReference>
<feature type="transmembrane region" description="Helical" evidence="5">
    <location>
        <begin position="526"/>
        <end position="544"/>
    </location>
</feature>
<gene>
    <name evidence="6" type="ORF">RDB_LOCUS29342</name>
</gene>
<proteinExistence type="predicted"/>
<dbReference type="GO" id="GO:0022857">
    <property type="term" value="F:transmembrane transporter activity"/>
    <property type="evidence" value="ECO:0007669"/>
    <property type="project" value="InterPro"/>
</dbReference>
<dbReference type="AlphaFoldDB" id="A0A8H2X659"/>
<dbReference type="SUPFAM" id="SSF103473">
    <property type="entry name" value="MFS general substrate transporter"/>
    <property type="match status" value="2"/>
</dbReference>
<feature type="transmembrane region" description="Helical" evidence="5">
    <location>
        <begin position="401"/>
        <end position="421"/>
    </location>
</feature>
<dbReference type="PANTHER" id="PTHR10924:SF6">
    <property type="entry name" value="SOLUTE CARRIER FAMILY 49 MEMBER A3"/>
    <property type="match status" value="1"/>
</dbReference>
<dbReference type="PANTHER" id="PTHR10924">
    <property type="entry name" value="MAJOR FACILITATOR SUPERFAMILY PROTEIN-RELATED"/>
    <property type="match status" value="1"/>
</dbReference>
<dbReference type="Proteomes" id="UP000663841">
    <property type="component" value="Unassembled WGS sequence"/>
</dbReference>
<feature type="transmembrane region" description="Helical" evidence="5">
    <location>
        <begin position="47"/>
        <end position="67"/>
    </location>
</feature>
<evidence type="ECO:0000313" key="6">
    <source>
        <dbReference type="EMBL" id="CAE6414291.1"/>
    </source>
</evidence>
<feature type="transmembrane region" description="Helical" evidence="5">
    <location>
        <begin position="181"/>
        <end position="203"/>
    </location>
</feature>
<protein>
    <recommendedName>
        <fullName evidence="8">MFS general substrate transporter</fullName>
    </recommendedName>
</protein>
<keyword evidence="2 5" id="KW-0812">Transmembrane</keyword>
<dbReference type="Pfam" id="PF07690">
    <property type="entry name" value="MFS_1"/>
    <property type="match status" value="2"/>
</dbReference>
<feature type="transmembrane region" description="Helical" evidence="5">
    <location>
        <begin position="306"/>
        <end position="325"/>
    </location>
</feature>
<dbReference type="GO" id="GO:0016020">
    <property type="term" value="C:membrane"/>
    <property type="evidence" value="ECO:0007669"/>
    <property type="project" value="UniProtKB-SubCell"/>
</dbReference>
<feature type="transmembrane region" description="Helical" evidence="5">
    <location>
        <begin position="815"/>
        <end position="834"/>
    </location>
</feature>
<dbReference type="InterPro" id="IPR049680">
    <property type="entry name" value="FLVCR1-2_SLC49-like"/>
</dbReference>
<reference evidence="6" key="1">
    <citation type="submission" date="2021-01" db="EMBL/GenBank/DDBJ databases">
        <authorList>
            <person name="Kaushik A."/>
        </authorList>
    </citation>
    <scope>NUCLEOTIDE SEQUENCE</scope>
    <source>
        <strain evidence="6">AG3-T5</strain>
    </source>
</reference>
<feature type="transmembrane region" description="Helical" evidence="5">
    <location>
        <begin position="365"/>
        <end position="389"/>
    </location>
</feature>
<feature type="transmembrane region" description="Helical" evidence="5">
    <location>
        <begin position="209"/>
        <end position="228"/>
    </location>
</feature>
<dbReference type="InterPro" id="IPR036259">
    <property type="entry name" value="MFS_trans_sf"/>
</dbReference>
<organism evidence="6 7">
    <name type="scientific">Rhizoctonia solani</name>
    <dbReference type="NCBI Taxonomy" id="456999"/>
    <lineage>
        <taxon>Eukaryota</taxon>
        <taxon>Fungi</taxon>
        <taxon>Dikarya</taxon>
        <taxon>Basidiomycota</taxon>
        <taxon>Agaricomycotina</taxon>
        <taxon>Agaricomycetes</taxon>
        <taxon>Cantharellales</taxon>
        <taxon>Ceratobasidiaceae</taxon>
        <taxon>Rhizoctonia</taxon>
    </lineage>
</organism>
<evidence type="ECO:0000256" key="4">
    <source>
        <dbReference type="ARBA" id="ARBA00023136"/>
    </source>
</evidence>
<feature type="transmembrane region" description="Helical" evidence="5">
    <location>
        <begin position="723"/>
        <end position="742"/>
    </location>
</feature>
<feature type="transmembrane region" description="Helical" evidence="5">
    <location>
        <begin position="114"/>
        <end position="132"/>
    </location>
</feature>
<feature type="transmembrane region" description="Helical" evidence="5">
    <location>
        <begin position="689"/>
        <end position="711"/>
    </location>
</feature>
<dbReference type="Gene3D" id="1.20.1250.20">
    <property type="entry name" value="MFS general substrate transporter like domains"/>
    <property type="match status" value="3"/>
</dbReference>
<feature type="transmembrane region" description="Helical" evidence="5">
    <location>
        <begin position="599"/>
        <end position="617"/>
    </location>
</feature>
<keyword evidence="3 5" id="KW-1133">Transmembrane helix</keyword>
<dbReference type="InterPro" id="IPR011701">
    <property type="entry name" value="MFS"/>
</dbReference>
<sequence length="835" mass="89384">MELEDVKDKKPNGLSQIVTRENIAQGDSSSSVSSPSPEEFRLYKRRWLGLVGICLFNVVSGMGWLWFSSIALKTSQEFGISLDRVNWLGNSVNLIYLPVSMIVPLGFSRWGLRTSCVIGSVSLLISAWIRYAGTTPSLSPDGRYALLLIGQIFTGFAQPWFQILGPKYSETWFDLRGRTTATMVIAIANPIGAALSQLIAPAFSTVRGSVLILAIIISAAAPTAVLIASKPPIPPTYAGSQPSPPAMQIFRAFVGKARQGEAFMTLSERLDMTIVTLLFGAFVGAFSAFSILINQIFEPYGYSSDAAGIMGGVLILAGIVGAAILSPIFDRYLTHHLALAAKILVPLLAAGYIALIWDVRANNYAGLYVVMVVIGVTSFTLLPIALEIGCEVTRSAETSSAVLWFAGNLLSVVFVLSMNALKDDSPDANPPSNMFKSLIFQACLVADTTVQYQLYKRRWVGLLGICILNIVASVGLAWFPSIAVTASEEFGISLERINWLSNCNNVVYFPVSVVIPIISSRYGLRISCFIGTVLMFIAAWVRYAGTASSLSSDGKFALLLLAQASIMLILLAFGQPWFQVLGPKYSELWFDLKGRTTSTTLIALSNPIGSAVGHLVAPFCPTVRSSVLILAISTTILLPSALLIQRAPPIPPTYSGSRPSPPPSQVLRAVLGCSRQGEVTMALQERADAVIITLTFGSLVAAFTAVNVLLAQAIEPYGYGSDAAGIMGAVSILSGVVGAIIASPIFDRYLTHHLGLASKIIVPILSACYIAFIWVVRENNTAGLYVVLVVMGIGSFTLLPVALEMGCEITRSPEVSSAVLWSVGNLFTLVFITGA</sequence>
<feature type="transmembrane region" description="Helical" evidence="5">
    <location>
        <begin position="782"/>
        <end position="803"/>
    </location>
</feature>
<feature type="transmembrane region" description="Helical" evidence="5">
    <location>
        <begin position="144"/>
        <end position="161"/>
    </location>
</feature>
<comment type="subcellular location">
    <subcellularLocation>
        <location evidence="1">Membrane</location>
        <topology evidence="1">Multi-pass membrane protein</topology>
    </subcellularLocation>
</comment>
<comment type="caution">
    <text evidence="6">The sequence shown here is derived from an EMBL/GenBank/DDBJ whole genome shotgun (WGS) entry which is preliminary data.</text>
</comment>
<feature type="transmembrane region" description="Helical" evidence="5">
    <location>
        <begin position="459"/>
        <end position="479"/>
    </location>
</feature>
<evidence type="ECO:0000256" key="3">
    <source>
        <dbReference type="ARBA" id="ARBA00022989"/>
    </source>
</evidence>
<feature type="transmembrane region" description="Helical" evidence="5">
    <location>
        <begin position="337"/>
        <end position="359"/>
    </location>
</feature>